<sequence length="97" mass="10876">WGKDAWKKIVVCVVSDGRAKINPRTRASASRYGCLPGGYCQATGQRQRRDGPYLRDIPLRSVCASRTTLSSWFPSSSQCRCSSVSKEKNQKKINSHR</sequence>
<comment type="function">
    <text evidence="1">Polymerizes chitin, a structural polymer of the cell wall and septum, by transferring the sugar moiety of UDP-GlcNAc to the non-reducing end of the growing chitin polymer.</text>
</comment>
<feature type="region of interest" description="Disordered" evidence="2">
    <location>
        <begin position="72"/>
        <end position="97"/>
    </location>
</feature>
<proteinExistence type="inferred from homology"/>
<feature type="non-terminal residue" evidence="3">
    <location>
        <position position="97"/>
    </location>
</feature>
<reference evidence="3" key="1">
    <citation type="journal article" date="2008" name="Med. Mycol.">
        <title>Sporothrix luriei:a rare fungus from clinical origin.</title>
        <authorList>
            <person name="Marimon R."/>
            <person name="Gena J."/>
            <person name="Cano J."/>
            <person name="Guarro J."/>
        </authorList>
    </citation>
    <scope>NUCLEOTIDE SEQUENCE</scope>
    <source>
        <strain evidence="3">Type strain: CBS 120341</strain>
        <tissue evidence="3">Mycelium</tissue>
    </source>
</reference>
<feature type="compositionally biased region" description="Low complexity" evidence="2">
    <location>
        <begin position="72"/>
        <end position="84"/>
    </location>
</feature>
<dbReference type="AlphaFoldDB" id="B7ZET1"/>
<dbReference type="GO" id="GO:0071555">
    <property type="term" value="P:cell wall organization"/>
    <property type="evidence" value="ECO:0007669"/>
    <property type="project" value="UniProtKB-KW"/>
</dbReference>
<keyword evidence="1" id="KW-0808">Transferase</keyword>
<dbReference type="GO" id="GO:0005886">
    <property type="term" value="C:plasma membrane"/>
    <property type="evidence" value="ECO:0007669"/>
    <property type="project" value="UniProtKB-SubCell"/>
</dbReference>
<keyword evidence="1" id="KW-0472">Membrane</keyword>
<comment type="subcellular location">
    <subcellularLocation>
        <location evidence="1">Cell membrane</location>
        <topology evidence="1">Multi-pass membrane protein</topology>
    </subcellularLocation>
</comment>
<organism evidence="3">
    <name type="scientific">Sporothrix sp. CBS 120341</name>
    <dbReference type="NCBI Taxonomy" id="429561"/>
    <lineage>
        <taxon>Eukaryota</taxon>
        <taxon>Fungi</taxon>
        <taxon>Dikarya</taxon>
        <taxon>Ascomycota</taxon>
        <taxon>Pezizomycotina</taxon>
        <taxon>Sordariomycetes</taxon>
        <taxon>Sordariomycetidae</taxon>
        <taxon>Ophiostomatales</taxon>
        <taxon>Ophiostomataceae</taxon>
        <taxon>Sporothrix</taxon>
    </lineage>
</organism>
<gene>
    <name evidence="3" type="primary">chs-1</name>
</gene>
<keyword evidence="1" id="KW-0328">Glycosyltransferase</keyword>
<comment type="similarity">
    <text evidence="1">Belongs to the chitin synthase family.</text>
</comment>
<dbReference type="EMBL" id="AM748696">
    <property type="protein sequence ID" value="CAO02568.1"/>
    <property type="molecule type" value="Genomic_DNA"/>
</dbReference>
<accession>B7ZET1</accession>
<dbReference type="CAZy" id="GT2">
    <property type="family name" value="Glycosyltransferase Family 2"/>
</dbReference>
<comment type="catalytic activity">
    <reaction evidence="1">
        <text>[(1-&gt;4)-N-acetyl-beta-D-glucosaminyl](n) + UDP-N-acetyl-alpha-D-glucosamine = [(1-&gt;4)-N-acetyl-beta-D-glucosaminyl](n+1) + UDP + H(+)</text>
        <dbReference type="Rhea" id="RHEA:16637"/>
        <dbReference type="Rhea" id="RHEA-COMP:9593"/>
        <dbReference type="Rhea" id="RHEA-COMP:9595"/>
        <dbReference type="ChEBI" id="CHEBI:15378"/>
        <dbReference type="ChEBI" id="CHEBI:17029"/>
        <dbReference type="ChEBI" id="CHEBI:57705"/>
        <dbReference type="ChEBI" id="CHEBI:58223"/>
        <dbReference type="EC" id="2.4.1.16"/>
    </reaction>
</comment>
<dbReference type="GO" id="GO:0006031">
    <property type="term" value="P:chitin biosynthetic process"/>
    <property type="evidence" value="ECO:0007669"/>
    <property type="project" value="UniProtKB-UniRule"/>
</dbReference>
<evidence type="ECO:0000313" key="3">
    <source>
        <dbReference type="EMBL" id="CAO02568.1"/>
    </source>
</evidence>
<name>B7ZET1_9PEZI</name>
<feature type="non-terminal residue" evidence="3">
    <location>
        <position position="1"/>
    </location>
</feature>
<keyword evidence="1" id="KW-1003">Cell membrane</keyword>
<dbReference type="GO" id="GO:0004100">
    <property type="term" value="F:chitin synthase activity"/>
    <property type="evidence" value="ECO:0007669"/>
    <property type="project" value="UniProtKB-UniRule"/>
</dbReference>
<dbReference type="Pfam" id="PF01644">
    <property type="entry name" value="Chitin_synth_1"/>
    <property type="match status" value="1"/>
</dbReference>
<evidence type="ECO:0000256" key="1">
    <source>
        <dbReference type="RuleBase" id="RU366040"/>
    </source>
</evidence>
<protein>
    <recommendedName>
        <fullName evidence="1">Chitin synthase</fullName>
        <ecNumber evidence="1">2.4.1.16</ecNumber>
    </recommendedName>
</protein>
<keyword evidence="1" id="KW-0961">Cell wall biogenesis/degradation</keyword>
<dbReference type="EC" id="2.4.1.16" evidence="1"/>
<evidence type="ECO:0000256" key="2">
    <source>
        <dbReference type="SAM" id="MobiDB-lite"/>
    </source>
</evidence>